<reference evidence="2" key="1">
    <citation type="submission" date="2018-05" db="EMBL/GenBank/DDBJ databases">
        <authorList>
            <person name="Lanie J.A."/>
            <person name="Ng W.-L."/>
            <person name="Kazmierczak K.M."/>
            <person name="Andrzejewski T.M."/>
            <person name="Davidsen T.M."/>
            <person name="Wayne K.J."/>
            <person name="Tettelin H."/>
            <person name="Glass J.I."/>
            <person name="Rusch D."/>
            <person name="Podicherti R."/>
            <person name="Tsui H.-C.T."/>
            <person name="Winkler M.E."/>
        </authorList>
    </citation>
    <scope>NUCLEOTIDE SEQUENCE</scope>
</reference>
<dbReference type="EMBL" id="UINC01198064">
    <property type="protein sequence ID" value="SVE15853.1"/>
    <property type="molecule type" value="Genomic_DNA"/>
</dbReference>
<name>A0A383B7P3_9ZZZZ</name>
<organism evidence="2">
    <name type="scientific">marine metagenome</name>
    <dbReference type="NCBI Taxonomy" id="408172"/>
    <lineage>
        <taxon>unclassified sequences</taxon>
        <taxon>metagenomes</taxon>
        <taxon>ecological metagenomes</taxon>
    </lineage>
</organism>
<gene>
    <name evidence="2" type="ORF">METZ01_LOCUS468707</name>
</gene>
<protein>
    <recommendedName>
        <fullName evidence="1">ABC-type uncharacterized transport system domain-containing protein</fullName>
    </recommendedName>
</protein>
<sequence length="247" mass="28074">HRQSDKISIEFVDSYVQVKKVEEYGIRVHGTTIFESNGKKERVTVIDEQKFTSAILKVTRTEEKKIYFLIGHGEKSTDDFDPMKGYHQVGDALENQGYLVENLSLSTQKRVPKDCTTLVIAAPKSAFISHEVNAIRRYLNYGGKLLLMLDPKAEAETNPNQPLIDLILKWGLQINNDYVLVLDPRFFYVLGGPSAPVIMDFDFHPIMRFQKLPIIFQDARSLTLHPTHAIKNVKISELAKISDQIGT</sequence>
<accession>A0A383B7P3</accession>
<feature type="non-terminal residue" evidence="2">
    <location>
        <position position="1"/>
    </location>
</feature>
<evidence type="ECO:0000313" key="2">
    <source>
        <dbReference type="EMBL" id="SVE15853.1"/>
    </source>
</evidence>
<dbReference type="InterPro" id="IPR019196">
    <property type="entry name" value="ABC_transp_unknown"/>
</dbReference>
<feature type="non-terminal residue" evidence="2">
    <location>
        <position position="247"/>
    </location>
</feature>
<proteinExistence type="predicted"/>
<dbReference type="Pfam" id="PF09822">
    <property type="entry name" value="ABC_transp_aux"/>
    <property type="match status" value="1"/>
</dbReference>
<feature type="domain" description="ABC-type uncharacterised transport system" evidence="1">
    <location>
        <begin position="64"/>
        <end position="186"/>
    </location>
</feature>
<evidence type="ECO:0000259" key="1">
    <source>
        <dbReference type="Pfam" id="PF09822"/>
    </source>
</evidence>
<dbReference type="AlphaFoldDB" id="A0A383B7P3"/>